<sequence length="460" mass="49053">MDGPWDSPPTLRRGTPEPEYQTRQGGEDFQDFSSFSQSDSEAESDCTDSENGSSHSAEESGSHATKTKPGPQVPSLSLGSLSLSKSVVGPAQASLPPGLSEKLSLPLGKDSKREADQVAVTHTSPSSSLALSGDSCAREKHGQDYAQSSERTSTGKPSSTDSGNGRVNLSLQLPRSPVDQVSGYQRGGNNIPESSAGAEGIVAVDLVSTGFQLNLGSLEADASQSTQDCSPKEDGLDQVRSRCVRSLGISPSDLAFYEIRRLEDGVPIPAGCRHIGVSVKPSLFSLSALEDLLAENQRLSAMAEKSNAALTSLENMTREQAQTFSKEKLRSLELEADNKRMRDRVSSLESHVEALKTELSRSEGLRLMGQKHLTQLQREFEALTCDLTAEELSRSVPTSSVHAGDGDRHPPEAFSGASQAPAVFSSRMEKVLSRLCSEEVLSRLEKCLGVDSPGCSGEDP</sequence>
<name>A0A061R804_9CHLO</name>
<reference evidence="2" key="1">
    <citation type="submission" date="2014-05" db="EMBL/GenBank/DDBJ databases">
        <title>The transcriptome of the halophilic microalga Tetraselmis sp. GSL018 isolated from the Great Salt Lake, Utah.</title>
        <authorList>
            <person name="Jinkerson R.E."/>
            <person name="D'Adamo S."/>
            <person name="Posewitz M.C."/>
        </authorList>
    </citation>
    <scope>NUCLEOTIDE SEQUENCE</scope>
    <source>
        <strain evidence="2">GSL018</strain>
    </source>
</reference>
<organism evidence="2">
    <name type="scientific">Tetraselmis sp. GSL018</name>
    <dbReference type="NCBI Taxonomy" id="582737"/>
    <lineage>
        <taxon>Eukaryota</taxon>
        <taxon>Viridiplantae</taxon>
        <taxon>Chlorophyta</taxon>
        <taxon>core chlorophytes</taxon>
        <taxon>Chlorodendrophyceae</taxon>
        <taxon>Chlorodendrales</taxon>
        <taxon>Chlorodendraceae</taxon>
        <taxon>Tetraselmis</taxon>
    </lineage>
</organism>
<evidence type="ECO:0000313" key="2">
    <source>
        <dbReference type="EMBL" id="JAC69067.1"/>
    </source>
</evidence>
<gene>
    <name evidence="2" type="ORF">TSPGSL018_7279</name>
</gene>
<accession>A0A061R804</accession>
<evidence type="ECO:0000256" key="1">
    <source>
        <dbReference type="SAM" id="MobiDB-lite"/>
    </source>
</evidence>
<feature type="compositionally biased region" description="Low complexity" evidence="1">
    <location>
        <begin position="69"/>
        <end position="90"/>
    </location>
</feature>
<feature type="compositionally biased region" description="Low complexity" evidence="1">
    <location>
        <begin position="124"/>
        <end position="135"/>
    </location>
</feature>
<protein>
    <submittedName>
        <fullName evidence="2">Uncharacterized protein</fullName>
    </submittedName>
</protein>
<feature type="region of interest" description="Disordered" evidence="1">
    <location>
        <begin position="394"/>
        <end position="419"/>
    </location>
</feature>
<feature type="region of interest" description="Disordered" evidence="1">
    <location>
        <begin position="1"/>
        <end position="195"/>
    </location>
</feature>
<dbReference type="EMBL" id="GBEZ01017256">
    <property type="protein sequence ID" value="JAC69067.1"/>
    <property type="molecule type" value="Transcribed_RNA"/>
</dbReference>
<feature type="compositionally biased region" description="Polar residues" evidence="1">
    <location>
        <begin position="145"/>
        <end position="173"/>
    </location>
</feature>
<proteinExistence type="predicted"/>
<dbReference type="AlphaFoldDB" id="A0A061R804"/>